<feature type="transmembrane region" description="Helical" evidence="12">
    <location>
        <begin position="292"/>
        <end position="316"/>
    </location>
</feature>
<evidence type="ECO:0000256" key="8">
    <source>
        <dbReference type="ARBA" id="ARBA00022840"/>
    </source>
</evidence>
<dbReference type="PANTHER" id="PTHR34220">
    <property type="entry name" value="SENSOR HISTIDINE KINASE YPDA"/>
    <property type="match status" value="1"/>
</dbReference>
<evidence type="ECO:0000256" key="10">
    <source>
        <dbReference type="ARBA" id="ARBA00023012"/>
    </source>
</evidence>
<dbReference type="SMART" id="SM00304">
    <property type="entry name" value="HAMP"/>
    <property type="match status" value="1"/>
</dbReference>
<evidence type="ECO:0000313" key="14">
    <source>
        <dbReference type="EMBL" id="RCX10536.1"/>
    </source>
</evidence>
<dbReference type="Pfam" id="PF02743">
    <property type="entry name" value="dCache_1"/>
    <property type="match status" value="1"/>
</dbReference>
<evidence type="ECO:0000256" key="5">
    <source>
        <dbReference type="ARBA" id="ARBA00022692"/>
    </source>
</evidence>
<evidence type="ECO:0000259" key="13">
    <source>
        <dbReference type="PROSITE" id="PS50885"/>
    </source>
</evidence>
<proteinExistence type="predicted"/>
<dbReference type="Pfam" id="PF00672">
    <property type="entry name" value="HAMP"/>
    <property type="match status" value="1"/>
</dbReference>
<dbReference type="GO" id="GO:0005886">
    <property type="term" value="C:plasma membrane"/>
    <property type="evidence" value="ECO:0007669"/>
    <property type="project" value="UniProtKB-SubCell"/>
</dbReference>
<dbReference type="SUPFAM" id="SSF55874">
    <property type="entry name" value="ATPase domain of HSP90 chaperone/DNA topoisomerase II/histidine kinase"/>
    <property type="match status" value="1"/>
</dbReference>
<evidence type="ECO:0000256" key="6">
    <source>
        <dbReference type="ARBA" id="ARBA00022741"/>
    </source>
</evidence>
<evidence type="ECO:0000256" key="12">
    <source>
        <dbReference type="SAM" id="Phobius"/>
    </source>
</evidence>
<keyword evidence="4" id="KW-0808">Transferase</keyword>
<dbReference type="InterPro" id="IPR036890">
    <property type="entry name" value="HATPase_C_sf"/>
</dbReference>
<dbReference type="Gene3D" id="6.10.340.10">
    <property type="match status" value="1"/>
</dbReference>
<evidence type="ECO:0000256" key="2">
    <source>
        <dbReference type="ARBA" id="ARBA00022475"/>
    </source>
</evidence>
<dbReference type="InterPro" id="IPR010559">
    <property type="entry name" value="Sig_transdc_His_kin_internal"/>
</dbReference>
<accession>A0A369AQM7</accession>
<keyword evidence="3" id="KW-0597">Phosphoprotein</keyword>
<sequence length="593" mass="67974">MRKLNYYINRIFRKSISGKFVISMTTLVVLSVFLVGYGSFQVAGDVVERETRNYVEDILLQTGKNIEMSLKNISDIVFYLQINSVLQTSITHAKDNEEGLKEIQTRENIQNTIYHSVLYNDEIEAVELISDSGKVFEINKTLEEHFLNRTGKKEIYEAKGSKLWVATDPETRTFAISAAVNSLRTQKPLGYINFYVKESYINNIFSQMEFLNSGEMFIMNRDGIIISHNDKSLLNTKIKQEYTKEIFNGNNRGFFSRKINNEESYVAYLYLEEQSWYIVSIIPAIKYSQTLLLVRFAIIIIGLCVVIIAIFAAIFITNRISRPIKKLKVAMKQFGEGDMSVNCSVESQDEIGQLSRDFNKMVQNINELIRRVYDETLLKQQAELKSLRMQINPHFFYNTLETINWMARINGVTEIGVVAKAMGELMRLTIGGSDFIKICDELKSVSNYISIQKYRYDDKLSVSMDIDEELYELYIPKLILQPIIENSIVHGILNKASGGHIEIRGSLISDIVEFTVSDDGAGIHPDRMKEILENNFATLEDEHTHVGVNNVDRRLKIYYGEKYGVQIESKLGIGTKVTIRFPGLKFSPDDNTR</sequence>
<dbReference type="CDD" id="cd06225">
    <property type="entry name" value="HAMP"/>
    <property type="match status" value="1"/>
</dbReference>
<dbReference type="PANTHER" id="PTHR34220:SF11">
    <property type="entry name" value="SENSOR PROTEIN KINASE HPTS"/>
    <property type="match status" value="1"/>
</dbReference>
<comment type="caution">
    <text evidence="14">The sequence shown here is derived from an EMBL/GenBank/DDBJ whole genome shotgun (WGS) entry which is preliminary data.</text>
</comment>
<keyword evidence="5 12" id="KW-0812">Transmembrane</keyword>
<dbReference type="InterPro" id="IPR003660">
    <property type="entry name" value="HAMP_dom"/>
</dbReference>
<keyword evidence="15" id="KW-1185">Reference proteome</keyword>
<evidence type="ECO:0000256" key="3">
    <source>
        <dbReference type="ARBA" id="ARBA00022553"/>
    </source>
</evidence>
<dbReference type="InterPro" id="IPR050640">
    <property type="entry name" value="Bact_2-comp_sensor_kinase"/>
</dbReference>
<dbReference type="SUPFAM" id="SSF158472">
    <property type="entry name" value="HAMP domain-like"/>
    <property type="match status" value="1"/>
</dbReference>
<evidence type="ECO:0000313" key="15">
    <source>
        <dbReference type="Proteomes" id="UP000253034"/>
    </source>
</evidence>
<dbReference type="Gene3D" id="3.30.565.10">
    <property type="entry name" value="Histidine kinase-like ATPase, C-terminal domain"/>
    <property type="match status" value="1"/>
</dbReference>
<evidence type="ECO:0000256" key="4">
    <source>
        <dbReference type="ARBA" id="ARBA00022679"/>
    </source>
</evidence>
<evidence type="ECO:0000256" key="7">
    <source>
        <dbReference type="ARBA" id="ARBA00022777"/>
    </source>
</evidence>
<keyword evidence="2" id="KW-1003">Cell membrane</keyword>
<keyword evidence="7 14" id="KW-0418">Kinase</keyword>
<dbReference type="InterPro" id="IPR033479">
    <property type="entry name" value="dCache_1"/>
</dbReference>
<name>A0A369AQM7_9FIRM</name>
<protein>
    <submittedName>
        <fullName evidence="14">Two-component system sensor histidine kinase YesM</fullName>
    </submittedName>
</protein>
<keyword evidence="8" id="KW-0067">ATP-binding</keyword>
<dbReference type="EMBL" id="QPJT01000028">
    <property type="protein sequence ID" value="RCX10536.1"/>
    <property type="molecule type" value="Genomic_DNA"/>
</dbReference>
<dbReference type="PROSITE" id="PS50885">
    <property type="entry name" value="HAMP"/>
    <property type="match status" value="1"/>
</dbReference>
<dbReference type="CDD" id="cd12912">
    <property type="entry name" value="PDC2_MCP_like"/>
    <property type="match status" value="1"/>
</dbReference>
<evidence type="ECO:0000256" key="1">
    <source>
        <dbReference type="ARBA" id="ARBA00004651"/>
    </source>
</evidence>
<dbReference type="InterPro" id="IPR003594">
    <property type="entry name" value="HATPase_dom"/>
</dbReference>
<dbReference type="GO" id="GO:0000155">
    <property type="term" value="F:phosphorelay sensor kinase activity"/>
    <property type="evidence" value="ECO:0007669"/>
    <property type="project" value="InterPro"/>
</dbReference>
<gene>
    <name evidence="14" type="ORF">DFR58_12835</name>
</gene>
<keyword evidence="10" id="KW-0902">Two-component regulatory system</keyword>
<comment type="subcellular location">
    <subcellularLocation>
        <location evidence="1">Cell membrane</location>
        <topology evidence="1">Multi-pass membrane protein</topology>
    </subcellularLocation>
</comment>
<reference evidence="14 15" key="1">
    <citation type="submission" date="2018-07" db="EMBL/GenBank/DDBJ databases">
        <title>Genomic Encyclopedia of Type Strains, Phase IV (KMG-IV): sequencing the most valuable type-strain genomes for metagenomic binning, comparative biology and taxonomic classification.</title>
        <authorList>
            <person name="Goeker M."/>
        </authorList>
    </citation>
    <scope>NUCLEOTIDE SEQUENCE [LARGE SCALE GENOMIC DNA]</scope>
    <source>
        <strain evidence="14 15">DSM 27016</strain>
    </source>
</reference>
<keyword evidence="6" id="KW-0547">Nucleotide-binding</keyword>
<dbReference type="AlphaFoldDB" id="A0A369AQM7"/>
<evidence type="ECO:0000256" key="9">
    <source>
        <dbReference type="ARBA" id="ARBA00022989"/>
    </source>
</evidence>
<dbReference type="GO" id="GO:0005524">
    <property type="term" value="F:ATP binding"/>
    <property type="evidence" value="ECO:0007669"/>
    <property type="project" value="UniProtKB-KW"/>
</dbReference>
<evidence type="ECO:0000256" key="11">
    <source>
        <dbReference type="ARBA" id="ARBA00023136"/>
    </source>
</evidence>
<dbReference type="OrthoDB" id="9809348at2"/>
<dbReference type="Pfam" id="PF06580">
    <property type="entry name" value="His_kinase"/>
    <property type="match status" value="1"/>
</dbReference>
<dbReference type="Pfam" id="PF02518">
    <property type="entry name" value="HATPase_c"/>
    <property type="match status" value="1"/>
</dbReference>
<dbReference type="Proteomes" id="UP000253034">
    <property type="component" value="Unassembled WGS sequence"/>
</dbReference>
<keyword evidence="11 12" id="KW-0472">Membrane</keyword>
<keyword evidence="9 12" id="KW-1133">Transmembrane helix</keyword>
<dbReference type="SMART" id="SM00387">
    <property type="entry name" value="HATPase_c"/>
    <property type="match status" value="1"/>
</dbReference>
<dbReference type="Gene3D" id="3.30.450.20">
    <property type="entry name" value="PAS domain"/>
    <property type="match status" value="1"/>
</dbReference>
<organism evidence="14 15">
    <name type="scientific">Anaerobacterium chartisolvens</name>
    <dbReference type="NCBI Taxonomy" id="1297424"/>
    <lineage>
        <taxon>Bacteria</taxon>
        <taxon>Bacillati</taxon>
        <taxon>Bacillota</taxon>
        <taxon>Clostridia</taxon>
        <taxon>Eubacteriales</taxon>
        <taxon>Oscillospiraceae</taxon>
        <taxon>Anaerobacterium</taxon>
    </lineage>
</organism>
<feature type="domain" description="HAMP" evidence="13">
    <location>
        <begin position="318"/>
        <end position="370"/>
    </location>
</feature>
<feature type="transmembrane region" description="Helical" evidence="12">
    <location>
        <begin position="20"/>
        <end position="40"/>
    </location>
</feature>